<dbReference type="InterPro" id="IPR001497">
    <property type="entry name" value="MethylDNA_cys_MeTrfase_AS"/>
</dbReference>
<name>Q1D943_MYXXD</name>
<dbReference type="GO" id="GO:0032259">
    <property type="term" value="P:methylation"/>
    <property type="evidence" value="ECO:0007669"/>
    <property type="project" value="UniProtKB-KW"/>
</dbReference>
<dbReference type="eggNOG" id="COG0350">
    <property type="taxonomic scope" value="Bacteria"/>
</dbReference>
<dbReference type="Proteomes" id="UP000002402">
    <property type="component" value="Chromosome"/>
</dbReference>
<dbReference type="NCBIfam" id="TIGR00589">
    <property type="entry name" value="ogt"/>
    <property type="match status" value="1"/>
</dbReference>
<evidence type="ECO:0000256" key="8">
    <source>
        <dbReference type="HAMAP-Rule" id="MF_00772"/>
    </source>
</evidence>
<evidence type="ECO:0000256" key="1">
    <source>
        <dbReference type="ARBA" id="ARBA00001286"/>
    </source>
</evidence>
<evidence type="ECO:0000256" key="5">
    <source>
        <dbReference type="ARBA" id="ARBA00022763"/>
    </source>
</evidence>
<comment type="miscellaneous">
    <text evidence="8">This enzyme catalyzes only one turnover and therefore is not strictly catalytic. According to one definition, an enzyme is a biocatalyst that acts repeatedly and over many reaction cycles.</text>
</comment>
<dbReference type="KEGG" id="mxa:MXAN_2611"/>
<keyword evidence="5 8" id="KW-0227">DNA damage</keyword>
<keyword evidence="6 8" id="KW-0234">DNA repair</keyword>
<keyword evidence="2 8" id="KW-0963">Cytoplasm</keyword>
<dbReference type="PANTHER" id="PTHR10815">
    <property type="entry name" value="METHYLATED-DNA--PROTEIN-CYSTEINE METHYLTRANSFERASE"/>
    <property type="match status" value="1"/>
</dbReference>
<comment type="similarity">
    <text evidence="8">Belongs to the MGMT family.</text>
</comment>
<organism evidence="10 11">
    <name type="scientific">Myxococcus xanthus (strain DK1622)</name>
    <dbReference type="NCBI Taxonomy" id="246197"/>
    <lineage>
        <taxon>Bacteria</taxon>
        <taxon>Pseudomonadati</taxon>
        <taxon>Myxococcota</taxon>
        <taxon>Myxococcia</taxon>
        <taxon>Myxococcales</taxon>
        <taxon>Cystobacterineae</taxon>
        <taxon>Myxococcaceae</taxon>
        <taxon>Myxococcus</taxon>
    </lineage>
</organism>
<dbReference type="STRING" id="246197.MXAN_2611"/>
<protein>
    <recommendedName>
        <fullName evidence="8">Methylated-DNA--protein-cysteine methyltransferase</fullName>
        <ecNumber evidence="8">2.1.1.63</ecNumber>
    </recommendedName>
    <alternativeName>
        <fullName evidence="8">6-O-methylguanine-DNA methyltransferase</fullName>
        <shortName evidence="8">MGMT</shortName>
    </alternativeName>
    <alternativeName>
        <fullName evidence="8">O-6-methylguanine-DNA-alkyltransferase</fullName>
    </alternativeName>
</protein>
<comment type="function">
    <text evidence="8">Involved in the cellular defense against the biological effects of O6-methylguanine (O6-MeG) and O4-methylthymine (O4-MeT) in DNA. Repairs the methylated nucleobase in DNA by stoichiometrically transferring the methyl group to a cysteine residue in the enzyme. This is a suicide reaction: the enzyme is irreversibly inactivated.</text>
</comment>
<feature type="active site" description="Nucleophile; methyl group acceptor" evidence="8">
    <location>
        <position position="144"/>
    </location>
</feature>
<dbReference type="PANTHER" id="PTHR10815:SF5">
    <property type="entry name" value="METHYLATED-DNA--PROTEIN-CYSTEINE METHYLTRANSFERASE"/>
    <property type="match status" value="1"/>
</dbReference>
<evidence type="ECO:0000256" key="4">
    <source>
        <dbReference type="ARBA" id="ARBA00022679"/>
    </source>
</evidence>
<comment type="catalytic activity">
    <reaction evidence="7 8">
        <text>a 6-O-methyl-2'-deoxyguanosine in DNA + L-cysteinyl-[protein] = S-methyl-L-cysteinyl-[protein] + a 2'-deoxyguanosine in DNA</text>
        <dbReference type="Rhea" id="RHEA:24000"/>
        <dbReference type="Rhea" id="RHEA-COMP:10131"/>
        <dbReference type="Rhea" id="RHEA-COMP:10132"/>
        <dbReference type="Rhea" id="RHEA-COMP:11367"/>
        <dbReference type="Rhea" id="RHEA-COMP:11368"/>
        <dbReference type="ChEBI" id="CHEBI:29950"/>
        <dbReference type="ChEBI" id="CHEBI:82612"/>
        <dbReference type="ChEBI" id="CHEBI:85445"/>
        <dbReference type="ChEBI" id="CHEBI:85448"/>
        <dbReference type="EC" id="2.1.1.63"/>
    </reaction>
</comment>
<dbReference type="HOGENOM" id="CLU_000445_52_2_7"/>
<dbReference type="InterPro" id="IPR036388">
    <property type="entry name" value="WH-like_DNA-bd_sf"/>
</dbReference>
<dbReference type="CDD" id="cd06445">
    <property type="entry name" value="ATase"/>
    <property type="match status" value="1"/>
</dbReference>
<sequence>MTMPPPLRLLMDRAPTPIGSMLVVCDEAGSLRALDWEEYEPRMLRLLRLHYGVNGYVLEPASDPFGRTTAMQTYLRGDVSVIDSLPVATAGTPFQREVWRALRDIPAGATTSYGQLAQRIGRPKAVRAVGMANGANPIGVVVPCHRVVGANASLTGYGGGLERKQWLLDHERRHASRGTTRPPTR</sequence>
<reference evidence="10 11" key="1">
    <citation type="journal article" date="2006" name="Proc. Natl. Acad. Sci. U.S.A.">
        <title>Evolution of sensory complexity recorded in a myxobacterial genome.</title>
        <authorList>
            <person name="Goldman B.S."/>
            <person name="Nierman W.C."/>
            <person name="Kaiser D."/>
            <person name="Slater S.C."/>
            <person name="Durkin A.S."/>
            <person name="Eisen J.A."/>
            <person name="Ronning C.M."/>
            <person name="Barbazuk W.B."/>
            <person name="Blanchard M."/>
            <person name="Field C."/>
            <person name="Halling C."/>
            <person name="Hinkle G."/>
            <person name="Iartchuk O."/>
            <person name="Kim H.S."/>
            <person name="Mackenzie C."/>
            <person name="Madupu R."/>
            <person name="Miller N."/>
            <person name="Shvartsbeyn A."/>
            <person name="Sullivan S.A."/>
            <person name="Vaudin M."/>
            <person name="Wiegand R."/>
            <person name="Kaplan H.B."/>
        </authorList>
    </citation>
    <scope>NUCLEOTIDE SEQUENCE [LARGE SCALE GENOMIC DNA]</scope>
    <source>
        <strain evidence="11">DK1622</strain>
    </source>
</reference>
<dbReference type="Pfam" id="PF01035">
    <property type="entry name" value="DNA_binding_1"/>
    <property type="match status" value="1"/>
</dbReference>
<dbReference type="InterPro" id="IPR014048">
    <property type="entry name" value="MethylDNA_cys_MeTrfase_DNA-bd"/>
</dbReference>
<evidence type="ECO:0000313" key="11">
    <source>
        <dbReference type="Proteomes" id="UP000002402"/>
    </source>
</evidence>
<evidence type="ECO:0000256" key="2">
    <source>
        <dbReference type="ARBA" id="ARBA00022490"/>
    </source>
</evidence>
<evidence type="ECO:0000259" key="9">
    <source>
        <dbReference type="Pfam" id="PF01035"/>
    </source>
</evidence>
<dbReference type="PROSITE" id="PS00374">
    <property type="entry name" value="MGMT"/>
    <property type="match status" value="1"/>
</dbReference>
<dbReference type="GO" id="GO:0003908">
    <property type="term" value="F:methylated-DNA-[protein]-cysteine S-methyltransferase activity"/>
    <property type="evidence" value="ECO:0007669"/>
    <property type="project" value="UniProtKB-UniRule"/>
</dbReference>
<dbReference type="EC" id="2.1.1.63" evidence="8"/>
<evidence type="ECO:0000313" key="10">
    <source>
        <dbReference type="EMBL" id="ABF87071.1"/>
    </source>
</evidence>
<comment type="catalytic activity">
    <reaction evidence="1 8">
        <text>a 4-O-methyl-thymidine in DNA + L-cysteinyl-[protein] = a thymidine in DNA + S-methyl-L-cysteinyl-[protein]</text>
        <dbReference type="Rhea" id="RHEA:53428"/>
        <dbReference type="Rhea" id="RHEA-COMP:10131"/>
        <dbReference type="Rhea" id="RHEA-COMP:10132"/>
        <dbReference type="Rhea" id="RHEA-COMP:13555"/>
        <dbReference type="Rhea" id="RHEA-COMP:13556"/>
        <dbReference type="ChEBI" id="CHEBI:29950"/>
        <dbReference type="ChEBI" id="CHEBI:82612"/>
        <dbReference type="ChEBI" id="CHEBI:137386"/>
        <dbReference type="ChEBI" id="CHEBI:137387"/>
        <dbReference type="EC" id="2.1.1.63"/>
    </reaction>
</comment>
<dbReference type="EnsemblBacteria" id="ABF87071">
    <property type="protein sequence ID" value="ABF87071"/>
    <property type="gene ID" value="MXAN_2611"/>
</dbReference>
<dbReference type="FunFam" id="1.10.10.10:FF:000337">
    <property type="entry name" value="Methylated-DNA--protein-cysteine methyltransferase"/>
    <property type="match status" value="1"/>
</dbReference>
<accession>Q1D943</accession>
<evidence type="ECO:0000256" key="3">
    <source>
        <dbReference type="ARBA" id="ARBA00022603"/>
    </source>
</evidence>
<dbReference type="GO" id="GO:0006307">
    <property type="term" value="P:DNA alkylation repair"/>
    <property type="evidence" value="ECO:0007669"/>
    <property type="project" value="UniProtKB-UniRule"/>
</dbReference>
<feature type="domain" description="Methylated-DNA-[protein]-cysteine S-methyltransferase DNA binding" evidence="9">
    <location>
        <begin position="93"/>
        <end position="172"/>
    </location>
</feature>
<dbReference type="AlphaFoldDB" id="Q1D943"/>
<keyword evidence="3 8" id="KW-0489">Methyltransferase</keyword>
<dbReference type="InterPro" id="IPR023546">
    <property type="entry name" value="MGMT"/>
</dbReference>
<evidence type="ECO:0000256" key="6">
    <source>
        <dbReference type="ARBA" id="ARBA00023204"/>
    </source>
</evidence>
<dbReference type="EMBL" id="CP000113">
    <property type="protein sequence ID" value="ABF87071.1"/>
    <property type="molecule type" value="Genomic_DNA"/>
</dbReference>
<proteinExistence type="inferred from homology"/>
<keyword evidence="11" id="KW-1185">Reference proteome</keyword>
<dbReference type="HAMAP" id="MF_00772">
    <property type="entry name" value="OGT"/>
    <property type="match status" value="1"/>
</dbReference>
<dbReference type="InterPro" id="IPR036217">
    <property type="entry name" value="MethylDNA_cys_MeTrfase_DNAb"/>
</dbReference>
<comment type="subcellular location">
    <subcellularLocation>
        <location evidence="8">Cytoplasm</location>
    </subcellularLocation>
</comment>
<dbReference type="NCBIfam" id="NF007626">
    <property type="entry name" value="PRK10286.1"/>
    <property type="match status" value="1"/>
</dbReference>
<dbReference type="Gene3D" id="1.10.10.10">
    <property type="entry name" value="Winged helix-like DNA-binding domain superfamily/Winged helix DNA-binding domain"/>
    <property type="match status" value="1"/>
</dbReference>
<gene>
    <name evidence="10" type="primary">ogt</name>
    <name evidence="10" type="ordered locus">MXAN_2611</name>
</gene>
<dbReference type="SUPFAM" id="SSF46767">
    <property type="entry name" value="Methylated DNA-protein cysteine methyltransferase, C-terminal domain"/>
    <property type="match status" value="1"/>
</dbReference>
<evidence type="ECO:0000256" key="7">
    <source>
        <dbReference type="ARBA" id="ARBA00049348"/>
    </source>
</evidence>
<dbReference type="GO" id="GO:0005737">
    <property type="term" value="C:cytoplasm"/>
    <property type="evidence" value="ECO:0007669"/>
    <property type="project" value="UniProtKB-SubCell"/>
</dbReference>
<keyword evidence="4 8" id="KW-0808">Transferase</keyword>